<dbReference type="SUPFAM" id="SSF52833">
    <property type="entry name" value="Thioredoxin-like"/>
    <property type="match status" value="1"/>
</dbReference>
<dbReference type="Gene3D" id="3.40.30.10">
    <property type="entry name" value="Glutaredoxin"/>
    <property type="match status" value="1"/>
</dbReference>
<evidence type="ECO:0000256" key="1">
    <source>
        <dbReference type="ARBA" id="ARBA00003565"/>
    </source>
</evidence>
<dbReference type="PANTHER" id="PTHR35891:SF3">
    <property type="entry name" value="THIOL:DISULFIDE INTERCHANGE PROTEIN DSBL"/>
    <property type="match status" value="1"/>
</dbReference>
<dbReference type="Pfam" id="PF18312">
    <property type="entry name" value="ScsC_N"/>
    <property type="match status" value="1"/>
</dbReference>
<dbReference type="InterPro" id="IPR041205">
    <property type="entry name" value="ScsC_N"/>
</dbReference>
<dbReference type="Proteomes" id="UP001549313">
    <property type="component" value="Unassembled WGS sequence"/>
</dbReference>
<protein>
    <submittedName>
        <fullName evidence="5">Protein-disulfide isomerase</fullName>
    </submittedName>
</protein>
<dbReference type="PROSITE" id="PS51352">
    <property type="entry name" value="THIOREDOXIN_2"/>
    <property type="match status" value="1"/>
</dbReference>
<feature type="region of interest" description="Disordered" evidence="2">
    <location>
        <begin position="1"/>
        <end position="24"/>
    </location>
</feature>
<comment type="caution">
    <text evidence="5">The sequence shown here is derived from an EMBL/GenBank/DDBJ whole genome shotgun (WGS) entry which is preliminary data.</text>
</comment>
<dbReference type="PANTHER" id="PTHR35891">
    <property type="entry name" value="THIOL:DISULFIDE INTERCHANGE PROTEIN DSBA"/>
    <property type="match status" value="1"/>
</dbReference>
<keyword evidence="5" id="KW-0413">Isomerase</keyword>
<dbReference type="RefSeq" id="WP_354088373.1">
    <property type="nucleotide sequence ID" value="NZ_JBEPTF010000001.1"/>
</dbReference>
<organism evidence="5 6">
    <name type="scientific">Brevundimonas faecalis</name>
    <dbReference type="NCBI Taxonomy" id="947378"/>
    <lineage>
        <taxon>Bacteria</taxon>
        <taxon>Pseudomonadati</taxon>
        <taxon>Pseudomonadota</taxon>
        <taxon>Alphaproteobacteria</taxon>
        <taxon>Caulobacterales</taxon>
        <taxon>Caulobacteraceae</taxon>
        <taxon>Brevundimonas</taxon>
    </lineage>
</organism>
<keyword evidence="3" id="KW-0472">Membrane</keyword>
<feature type="transmembrane region" description="Helical" evidence="3">
    <location>
        <begin position="29"/>
        <end position="50"/>
    </location>
</feature>
<evidence type="ECO:0000259" key="4">
    <source>
        <dbReference type="PROSITE" id="PS51352"/>
    </source>
</evidence>
<evidence type="ECO:0000256" key="3">
    <source>
        <dbReference type="SAM" id="Phobius"/>
    </source>
</evidence>
<keyword evidence="3" id="KW-0812">Transmembrane</keyword>
<keyword evidence="6" id="KW-1185">Reference proteome</keyword>
<evidence type="ECO:0000313" key="6">
    <source>
        <dbReference type="Proteomes" id="UP001549313"/>
    </source>
</evidence>
<evidence type="ECO:0000256" key="2">
    <source>
        <dbReference type="SAM" id="MobiDB-lite"/>
    </source>
</evidence>
<dbReference type="Pfam" id="PF13462">
    <property type="entry name" value="Thioredoxin_4"/>
    <property type="match status" value="1"/>
</dbReference>
<sequence>MTDDARPDAAPTPSPAPSKPSPSWLNGKALGGAALAVSLVALGLSAAPYVTGGFGERVRAYLVQNPQVLDEVLAAREAHENQNRVAAIDAAAKANPSLLAVDARDPSFGPADAKVTVIEFFDFRCPGCKAVAHEYRALMAAHPEVRFVFKDWPILDRGDDVTSQYAARAALAAHQQGKYLAVYDALMNARALDREAIDRILVESGVDLAKAQAAMASPDMTRHVADIHTTAATLGLQGTPTFFINGKASPGIDPREVGALIEAAKR</sequence>
<feature type="domain" description="Thioredoxin" evidence="4">
    <location>
        <begin position="87"/>
        <end position="266"/>
    </location>
</feature>
<accession>A0ABV2RAM2</accession>
<dbReference type="InterPro" id="IPR013766">
    <property type="entry name" value="Thioredoxin_domain"/>
</dbReference>
<name>A0ABV2RAM2_9CAUL</name>
<dbReference type="InterPro" id="IPR050824">
    <property type="entry name" value="Thiol_disulfide_DsbA"/>
</dbReference>
<dbReference type="GO" id="GO:0016853">
    <property type="term" value="F:isomerase activity"/>
    <property type="evidence" value="ECO:0007669"/>
    <property type="project" value="UniProtKB-KW"/>
</dbReference>
<dbReference type="InterPro" id="IPR012336">
    <property type="entry name" value="Thioredoxin-like_fold"/>
</dbReference>
<reference evidence="5 6" key="1">
    <citation type="submission" date="2024-06" db="EMBL/GenBank/DDBJ databases">
        <title>Sorghum-associated microbial communities from plants grown in Nebraska, USA.</title>
        <authorList>
            <person name="Schachtman D."/>
        </authorList>
    </citation>
    <scope>NUCLEOTIDE SEQUENCE [LARGE SCALE GENOMIC DNA]</scope>
    <source>
        <strain evidence="5 6">2814</strain>
    </source>
</reference>
<keyword evidence="3" id="KW-1133">Transmembrane helix</keyword>
<dbReference type="InterPro" id="IPR036249">
    <property type="entry name" value="Thioredoxin-like_sf"/>
</dbReference>
<comment type="function">
    <text evidence="1">May be required for disulfide bond formation in some proteins.</text>
</comment>
<dbReference type="EMBL" id="JBEPTF010000001">
    <property type="protein sequence ID" value="MET4683455.1"/>
    <property type="molecule type" value="Genomic_DNA"/>
</dbReference>
<feature type="compositionally biased region" description="Pro residues" evidence="2">
    <location>
        <begin position="10"/>
        <end position="20"/>
    </location>
</feature>
<proteinExistence type="predicted"/>
<evidence type="ECO:0000313" key="5">
    <source>
        <dbReference type="EMBL" id="MET4683455.1"/>
    </source>
</evidence>
<gene>
    <name evidence="5" type="ORF">ABIE19_001364</name>
</gene>